<dbReference type="Gene3D" id="1.10.10.60">
    <property type="entry name" value="Homeodomain-like"/>
    <property type="match status" value="1"/>
</dbReference>
<dbReference type="GO" id="GO:0006355">
    <property type="term" value="P:regulation of DNA-templated transcription"/>
    <property type="evidence" value="ECO:0007669"/>
    <property type="project" value="InterPro"/>
</dbReference>
<sequence>MYALKRLLYIGDSAESNRLVMSKNILNTFDVIHHRHLVPASENIQPDKFDIGIVDLTSLRPSFHPFLETLIDKSHIEWIALANQEYLDKKINRLAIRSLFYAYHLLPGSSDKLHILLRHAATIKYVQNPQTSDLPLKCLPSDRLLINSLVPRMQHLVRSIRKVAMIQAPIMLLGESGTGKELIARTIHDMSARRHGPFIAINCGSLPSDLIQDELFGHEKGAFTDAHTSKPGRIESAHEGTLFLDEIGDLPHNLQVNLLRFLEDQKICRLGGVNEIRVDVRIISATHIDMMDAIYDKKFREDLYHRLNVIQLDIPPLRERKDDIETLVTTFFNDFSKEAAPCVKGFSSEALLSILQHDWPGNIRELINRVRRALVMCEGELIQPEDLGLTYENINDEIPNTTLDAVRDQAEIEVIKKSLERNKSNISATAKELNVSRVTLYRLLDKHRVDLCRKPVNGSKIF</sequence>
<keyword evidence="8" id="KW-1185">Reference proteome</keyword>
<proteinExistence type="predicted"/>
<accession>A0A1H2XNF7</accession>
<dbReference type="SMART" id="SM00382">
    <property type="entry name" value="AAA"/>
    <property type="match status" value="1"/>
</dbReference>
<dbReference type="InterPro" id="IPR027417">
    <property type="entry name" value="P-loop_NTPase"/>
</dbReference>
<dbReference type="CDD" id="cd00009">
    <property type="entry name" value="AAA"/>
    <property type="match status" value="1"/>
</dbReference>
<dbReference type="EMBL" id="FNNI01000003">
    <property type="protein sequence ID" value="SDW94014.1"/>
    <property type="molecule type" value="Genomic_DNA"/>
</dbReference>
<dbReference type="Pfam" id="PF25601">
    <property type="entry name" value="AAA_lid_14"/>
    <property type="match status" value="1"/>
</dbReference>
<gene>
    <name evidence="7" type="ORF">SAMN05443545_103244</name>
</gene>
<dbReference type="PANTHER" id="PTHR32071:SF120">
    <property type="entry name" value="TRANSCRIPTIONAL REGULATOR-RELATED"/>
    <property type="match status" value="1"/>
</dbReference>
<dbReference type="GO" id="GO:0005524">
    <property type="term" value="F:ATP binding"/>
    <property type="evidence" value="ECO:0007669"/>
    <property type="project" value="UniProtKB-KW"/>
</dbReference>
<dbReference type="InterPro" id="IPR025943">
    <property type="entry name" value="Sigma_54_int_dom_ATP-bd_2"/>
</dbReference>
<keyword evidence="2" id="KW-0067">ATP-binding</keyword>
<feature type="domain" description="Sigma-54 factor interaction" evidence="6">
    <location>
        <begin position="146"/>
        <end position="375"/>
    </location>
</feature>
<dbReference type="InterPro" id="IPR009057">
    <property type="entry name" value="Homeodomain-like_sf"/>
</dbReference>
<dbReference type="InterPro" id="IPR002197">
    <property type="entry name" value="HTH_Fis"/>
</dbReference>
<dbReference type="Gene3D" id="3.40.50.300">
    <property type="entry name" value="P-loop containing nucleotide triphosphate hydrolases"/>
    <property type="match status" value="1"/>
</dbReference>
<dbReference type="PROSITE" id="PS50045">
    <property type="entry name" value="SIGMA54_INTERACT_4"/>
    <property type="match status" value="1"/>
</dbReference>
<evidence type="ECO:0000259" key="6">
    <source>
        <dbReference type="PROSITE" id="PS50045"/>
    </source>
</evidence>
<dbReference type="SUPFAM" id="SSF52540">
    <property type="entry name" value="P-loop containing nucleoside triphosphate hydrolases"/>
    <property type="match status" value="1"/>
</dbReference>
<dbReference type="RefSeq" id="WP_229806443.1">
    <property type="nucleotide sequence ID" value="NZ_BMXH01000004.1"/>
</dbReference>
<dbReference type="InterPro" id="IPR025944">
    <property type="entry name" value="Sigma_54_int_dom_CS"/>
</dbReference>
<dbReference type="InterPro" id="IPR002078">
    <property type="entry name" value="Sigma_54_int"/>
</dbReference>
<keyword evidence="5" id="KW-0804">Transcription</keyword>
<dbReference type="InterPro" id="IPR045343">
    <property type="entry name" value="VpsR"/>
</dbReference>
<dbReference type="PROSITE" id="PS00688">
    <property type="entry name" value="SIGMA54_INTERACT_3"/>
    <property type="match status" value="1"/>
</dbReference>
<evidence type="ECO:0000256" key="2">
    <source>
        <dbReference type="ARBA" id="ARBA00022840"/>
    </source>
</evidence>
<keyword evidence="3" id="KW-0805">Transcription regulation</keyword>
<organism evidence="7 8">
    <name type="scientific">Aidingimonas halophila</name>
    <dbReference type="NCBI Taxonomy" id="574349"/>
    <lineage>
        <taxon>Bacteria</taxon>
        <taxon>Pseudomonadati</taxon>
        <taxon>Pseudomonadota</taxon>
        <taxon>Gammaproteobacteria</taxon>
        <taxon>Oceanospirillales</taxon>
        <taxon>Halomonadaceae</taxon>
        <taxon>Aidingimonas</taxon>
    </lineage>
</organism>
<dbReference type="PANTHER" id="PTHR32071">
    <property type="entry name" value="TRANSCRIPTIONAL REGULATORY PROTEIN"/>
    <property type="match status" value="1"/>
</dbReference>
<name>A0A1H2XNF7_9GAMM</name>
<protein>
    <submittedName>
        <fullName evidence="7">DNA-binding transcriptional response regulator, NtrC family, contains REC, AAA-type ATPase, and a Fis-type DNA-binding domains</fullName>
    </submittedName>
</protein>
<dbReference type="Pfam" id="PF02954">
    <property type="entry name" value="HTH_8"/>
    <property type="match status" value="1"/>
</dbReference>
<evidence type="ECO:0000313" key="8">
    <source>
        <dbReference type="Proteomes" id="UP000198500"/>
    </source>
</evidence>
<dbReference type="Pfam" id="PF20161">
    <property type="entry name" value="VpsR"/>
    <property type="match status" value="1"/>
</dbReference>
<dbReference type="Proteomes" id="UP000198500">
    <property type="component" value="Unassembled WGS sequence"/>
</dbReference>
<dbReference type="SUPFAM" id="SSF46689">
    <property type="entry name" value="Homeodomain-like"/>
    <property type="match status" value="1"/>
</dbReference>
<dbReference type="InterPro" id="IPR003593">
    <property type="entry name" value="AAA+_ATPase"/>
</dbReference>
<dbReference type="PROSITE" id="PS00676">
    <property type="entry name" value="SIGMA54_INTERACT_2"/>
    <property type="match status" value="1"/>
</dbReference>
<dbReference type="STRING" id="574349.SAMN05443545_103244"/>
<dbReference type="InterPro" id="IPR058031">
    <property type="entry name" value="AAA_lid_NorR"/>
</dbReference>
<dbReference type="InterPro" id="IPR025662">
    <property type="entry name" value="Sigma_54_int_dom_ATP-bd_1"/>
</dbReference>
<evidence type="ECO:0000256" key="4">
    <source>
        <dbReference type="ARBA" id="ARBA00023125"/>
    </source>
</evidence>
<evidence type="ECO:0000256" key="1">
    <source>
        <dbReference type="ARBA" id="ARBA00022741"/>
    </source>
</evidence>
<reference evidence="7 8" key="1">
    <citation type="submission" date="2016-10" db="EMBL/GenBank/DDBJ databases">
        <authorList>
            <person name="de Groot N.N."/>
        </authorList>
    </citation>
    <scope>NUCLEOTIDE SEQUENCE [LARGE SCALE GENOMIC DNA]</scope>
    <source>
        <strain evidence="7 8">DSM 19219</strain>
    </source>
</reference>
<dbReference type="PROSITE" id="PS00675">
    <property type="entry name" value="SIGMA54_INTERACT_1"/>
    <property type="match status" value="1"/>
</dbReference>
<dbReference type="Pfam" id="PF00158">
    <property type="entry name" value="Sigma54_activat"/>
    <property type="match status" value="1"/>
</dbReference>
<dbReference type="Gene3D" id="1.10.8.60">
    <property type="match status" value="1"/>
</dbReference>
<evidence type="ECO:0000313" key="7">
    <source>
        <dbReference type="EMBL" id="SDW94014.1"/>
    </source>
</evidence>
<dbReference type="GO" id="GO:0043565">
    <property type="term" value="F:sequence-specific DNA binding"/>
    <property type="evidence" value="ECO:0007669"/>
    <property type="project" value="InterPro"/>
</dbReference>
<keyword evidence="4 7" id="KW-0238">DNA-binding</keyword>
<dbReference type="FunFam" id="3.40.50.300:FF:000006">
    <property type="entry name" value="DNA-binding transcriptional regulator NtrC"/>
    <property type="match status" value="1"/>
</dbReference>
<evidence type="ECO:0000256" key="3">
    <source>
        <dbReference type="ARBA" id="ARBA00023015"/>
    </source>
</evidence>
<evidence type="ECO:0000256" key="5">
    <source>
        <dbReference type="ARBA" id="ARBA00023163"/>
    </source>
</evidence>
<keyword evidence="1" id="KW-0547">Nucleotide-binding</keyword>
<dbReference type="AlphaFoldDB" id="A0A1H2XNF7"/>